<evidence type="ECO:0000313" key="3">
    <source>
        <dbReference type="Proteomes" id="UP000830055"/>
    </source>
</evidence>
<protein>
    <recommendedName>
        <fullName evidence="1">SH3b domain-containing protein</fullName>
    </recommendedName>
</protein>
<dbReference type="Pfam" id="PF06347">
    <property type="entry name" value="SH3_4"/>
    <property type="match status" value="1"/>
</dbReference>
<dbReference type="Proteomes" id="UP000830055">
    <property type="component" value="Chromosome"/>
</dbReference>
<evidence type="ECO:0000313" key="2">
    <source>
        <dbReference type="EMBL" id="BDD89093.1"/>
    </source>
</evidence>
<feature type="domain" description="SH3b" evidence="1">
    <location>
        <begin position="26"/>
        <end position="95"/>
    </location>
</feature>
<gene>
    <name evidence="2" type="ORF">DPPLL_34580</name>
</gene>
<name>A0ABN6M8A6_9BACT</name>
<organism evidence="2 3">
    <name type="scientific">Desulfofustis limnaeus</name>
    <dbReference type="NCBI Taxonomy" id="2740163"/>
    <lineage>
        <taxon>Bacteria</taxon>
        <taxon>Pseudomonadati</taxon>
        <taxon>Thermodesulfobacteriota</taxon>
        <taxon>Desulfobulbia</taxon>
        <taxon>Desulfobulbales</taxon>
        <taxon>Desulfocapsaceae</taxon>
        <taxon>Desulfofustis</taxon>
    </lineage>
</organism>
<dbReference type="PROSITE" id="PS51781">
    <property type="entry name" value="SH3B"/>
    <property type="match status" value="1"/>
</dbReference>
<sequence>MEKKGEWLKVQDFENDTGWLHKSLTAGTGHMIVKVNKGSDEKINIRSGPGTNHKVVGMAHYGVVFRTIEQKNGWALVRHESGLEGWILRSLLWGF</sequence>
<accession>A0ABN6M8A6</accession>
<keyword evidence="3" id="KW-1185">Reference proteome</keyword>
<dbReference type="InterPro" id="IPR003646">
    <property type="entry name" value="SH3-like_bac-type"/>
</dbReference>
<proteinExistence type="predicted"/>
<dbReference type="EMBL" id="AP025516">
    <property type="protein sequence ID" value="BDD89093.1"/>
    <property type="molecule type" value="Genomic_DNA"/>
</dbReference>
<dbReference type="Gene3D" id="2.30.30.40">
    <property type="entry name" value="SH3 Domains"/>
    <property type="match status" value="1"/>
</dbReference>
<evidence type="ECO:0000259" key="1">
    <source>
        <dbReference type="PROSITE" id="PS51781"/>
    </source>
</evidence>
<dbReference type="InterPro" id="IPR010466">
    <property type="entry name" value="DUF1058"/>
</dbReference>
<reference evidence="2 3" key="1">
    <citation type="submission" date="2022-01" db="EMBL/GenBank/DDBJ databases">
        <title>Desulfofustis limnae sp. nov., a novel mesophilic sulfate-reducing bacterium isolated from marsh soil.</title>
        <authorList>
            <person name="Watanabe M."/>
            <person name="Takahashi A."/>
            <person name="Kojima H."/>
            <person name="Fukui M."/>
        </authorList>
    </citation>
    <scope>NUCLEOTIDE SEQUENCE [LARGE SCALE GENOMIC DNA]</scope>
    <source>
        <strain evidence="2 3">PPLL</strain>
    </source>
</reference>